<proteinExistence type="inferred from homology"/>
<dbReference type="PANTHER" id="PTHR32411">
    <property type="entry name" value="CYSTEINE-RICH REPEAT SECRETORY PROTEIN 38-RELATED"/>
    <property type="match status" value="1"/>
</dbReference>
<sequence length="241" mass="27049">MFFSKYIAVSFLLFCLSLDAANCAGPLFHFCFSQTKYTVNSPYATKLNGLLNQLSTKVPRTGFRLDFNVDAENRVNGLALCRGDVSSRNCKTCVIDAEKEVRHRCPYEKGATIWYDYCLLKYSDMDFFGKIDNGNKFYMWNVQEVKNTTSFNRKLKDLLSSLSYKAYASPKLYATGELVLGSSEKLYGLAQCTRDLSSLDCKECLDGAIGELPKCCDGKRGGRVVGGSCNFRYELYPFVAA</sequence>
<evidence type="ECO:0000259" key="7">
    <source>
        <dbReference type="PROSITE" id="PS51473"/>
    </source>
</evidence>
<feature type="chain" id="PRO_5036379136" evidence="6">
    <location>
        <begin position="24"/>
        <end position="241"/>
    </location>
</feature>
<keyword evidence="10" id="KW-1185">Reference proteome</keyword>
<dbReference type="Gene3D" id="3.30.430.20">
    <property type="entry name" value="Gnk2 domain, C-X8-C-X2-C motif"/>
    <property type="match status" value="2"/>
</dbReference>
<dbReference type="PANTHER" id="PTHR32411:SF43">
    <property type="entry name" value="CYSTEINE-RICH REPEAT SECRETORY PROTEIN 38"/>
    <property type="match status" value="1"/>
</dbReference>
<evidence type="ECO:0000256" key="6">
    <source>
        <dbReference type="SAM" id="SignalP"/>
    </source>
</evidence>
<dbReference type="InterPro" id="IPR038408">
    <property type="entry name" value="GNK2_sf"/>
</dbReference>
<evidence type="ECO:0000256" key="3">
    <source>
        <dbReference type="ARBA" id="ARBA00022729"/>
    </source>
</evidence>
<dbReference type="EMBL" id="RXIC02000020">
    <property type="protein sequence ID" value="KAB1221253.1"/>
    <property type="molecule type" value="Genomic_DNA"/>
</dbReference>
<protein>
    <submittedName>
        <fullName evidence="9">Cysteine-rich repeat secretory protein 38</fullName>
    </submittedName>
</protein>
<comment type="caution">
    <text evidence="9">The sequence shown here is derived from an EMBL/GenBank/DDBJ whole genome shotgun (WGS) entry which is preliminary data.</text>
</comment>
<comment type="subcellular location">
    <subcellularLocation>
        <location evidence="1">Secreted</location>
    </subcellularLocation>
</comment>
<dbReference type="EMBL" id="RXIC02000449">
    <property type="protein sequence ID" value="KAB1199562.1"/>
    <property type="molecule type" value="Genomic_DNA"/>
</dbReference>
<accession>A0A6A1W8N7</accession>
<feature type="signal peptide" evidence="6">
    <location>
        <begin position="1"/>
        <end position="23"/>
    </location>
</feature>
<feature type="domain" description="Gnk2-homologous" evidence="7">
    <location>
        <begin position="133"/>
        <end position="238"/>
    </location>
</feature>
<feature type="domain" description="Gnk2-homologous" evidence="7">
    <location>
        <begin position="25"/>
        <end position="127"/>
    </location>
</feature>
<keyword evidence="4" id="KW-0677">Repeat</keyword>
<dbReference type="InterPro" id="IPR002902">
    <property type="entry name" value="GNK2"/>
</dbReference>
<dbReference type="Proteomes" id="UP000516437">
    <property type="component" value="Chromosome 2"/>
</dbReference>
<keyword evidence="2" id="KW-0964">Secreted</keyword>
<evidence type="ECO:0000313" key="9">
    <source>
        <dbReference type="EMBL" id="KAB1221253.1"/>
    </source>
</evidence>
<dbReference type="GO" id="GO:0005576">
    <property type="term" value="C:extracellular region"/>
    <property type="evidence" value="ECO:0007669"/>
    <property type="project" value="UniProtKB-SubCell"/>
</dbReference>
<dbReference type="CDD" id="cd23509">
    <property type="entry name" value="Gnk2-like"/>
    <property type="match status" value="2"/>
</dbReference>
<evidence type="ECO:0000256" key="2">
    <source>
        <dbReference type="ARBA" id="ARBA00022525"/>
    </source>
</evidence>
<dbReference type="OrthoDB" id="696781at2759"/>
<dbReference type="PROSITE" id="PS51473">
    <property type="entry name" value="GNK2"/>
    <property type="match status" value="2"/>
</dbReference>
<reference evidence="9" key="1">
    <citation type="submission" date="2018-07" db="EMBL/GenBank/DDBJ databases">
        <authorList>
            <person name="Gao Z.-S."/>
            <person name="Jia H.-M."/>
            <person name="Jia H.-J."/>
            <person name="Cai Q.-L."/>
            <person name="Wang Y."/>
            <person name="Zhao H.-B."/>
        </authorList>
    </citation>
    <scope>NUCLEOTIDE SEQUENCE</scope>
    <source>
        <tissue evidence="9">Leaves</tissue>
    </source>
</reference>
<evidence type="ECO:0000256" key="5">
    <source>
        <dbReference type="ARBA" id="ARBA00038515"/>
    </source>
</evidence>
<evidence type="ECO:0000256" key="4">
    <source>
        <dbReference type="ARBA" id="ARBA00022737"/>
    </source>
</evidence>
<evidence type="ECO:0000313" key="8">
    <source>
        <dbReference type="EMBL" id="KAB1199562.1"/>
    </source>
</evidence>
<evidence type="ECO:0000256" key="1">
    <source>
        <dbReference type="ARBA" id="ARBA00004613"/>
    </source>
</evidence>
<dbReference type="AlphaFoldDB" id="A0A6A1W8N7"/>
<name>A0A6A1W8N7_9ROSI</name>
<dbReference type="FunFam" id="3.30.430.20:FF:000002">
    <property type="entry name" value="Cysteine-rich receptor-like protein kinase 10"/>
    <property type="match status" value="1"/>
</dbReference>
<gene>
    <name evidence="8" type="ORF">CJ030_MR0G020332</name>
    <name evidence="9" type="ORF">CJ030_MR2G020349</name>
</gene>
<dbReference type="Pfam" id="PF01657">
    <property type="entry name" value="Stress-antifung"/>
    <property type="match status" value="2"/>
</dbReference>
<dbReference type="InterPro" id="IPR050581">
    <property type="entry name" value="CRR_secretory_protein"/>
</dbReference>
<reference evidence="9" key="3">
    <citation type="submission" date="2019-09" db="EMBL/GenBank/DDBJ databases">
        <authorList>
            <person name="Gao Z."/>
        </authorList>
    </citation>
    <scope>NUCLEOTIDE SEQUENCE</scope>
    <source>
        <tissue evidence="9">Leaves</tissue>
    </source>
</reference>
<keyword evidence="3 6" id="KW-0732">Signal</keyword>
<reference evidence="9 10" key="2">
    <citation type="journal article" date="2019" name="Plant Biotechnol. J.">
        <title>The red bayberry genome and genetic basis of sex determination.</title>
        <authorList>
            <person name="Jia H.M."/>
            <person name="Jia H.J."/>
            <person name="Cai Q.L."/>
            <person name="Wang Y."/>
            <person name="Zhao H.B."/>
            <person name="Yang W.F."/>
            <person name="Wang G.Y."/>
            <person name="Li Y.H."/>
            <person name="Zhan D.L."/>
            <person name="Shen Y.T."/>
            <person name="Niu Q.F."/>
            <person name="Chang L."/>
            <person name="Qiu J."/>
            <person name="Zhao L."/>
            <person name="Xie H.B."/>
            <person name="Fu W.Y."/>
            <person name="Jin J."/>
            <person name="Li X.W."/>
            <person name="Jiao Y."/>
            <person name="Zhou C.C."/>
            <person name="Tu T."/>
            <person name="Chai C.Y."/>
            <person name="Gao J.L."/>
            <person name="Fan L.J."/>
            <person name="van de Weg E."/>
            <person name="Wang J.Y."/>
            <person name="Gao Z.S."/>
        </authorList>
    </citation>
    <scope>NUCLEOTIDE SEQUENCE [LARGE SCALE GENOMIC DNA]</scope>
    <source>
        <tissue evidence="9">Leaves</tissue>
    </source>
</reference>
<organism evidence="9 10">
    <name type="scientific">Morella rubra</name>
    <name type="common">Chinese bayberry</name>
    <dbReference type="NCBI Taxonomy" id="262757"/>
    <lineage>
        <taxon>Eukaryota</taxon>
        <taxon>Viridiplantae</taxon>
        <taxon>Streptophyta</taxon>
        <taxon>Embryophyta</taxon>
        <taxon>Tracheophyta</taxon>
        <taxon>Spermatophyta</taxon>
        <taxon>Magnoliopsida</taxon>
        <taxon>eudicotyledons</taxon>
        <taxon>Gunneridae</taxon>
        <taxon>Pentapetalae</taxon>
        <taxon>rosids</taxon>
        <taxon>fabids</taxon>
        <taxon>Fagales</taxon>
        <taxon>Myricaceae</taxon>
        <taxon>Morella</taxon>
    </lineage>
</organism>
<comment type="similarity">
    <text evidence="5">Belongs to the cysteine-rich repeat secretory protein family.</text>
</comment>
<evidence type="ECO:0000313" key="10">
    <source>
        <dbReference type="Proteomes" id="UP000516437"/>
    </source>
</evidence>